<dbReference type="GeneTree" id="ENSGT00390000014547"/>
<dbReference type="FunCoup" id="A0A669ETA4">
    <property type="interactions" value="435"/>
</dbReference>
<dbReference type="Proteomes" id="UP000005207">
    <property type="component" value="Linkage group LG4"/>
</dbReference>
<proteinExistence type="predicted"/>
<dbReference type="AlphaFoldDB" id="A0A669ETA4"/>
<reference evidence="2" key="1">
    <citation type="submission" date="2012-01" db="EMBL/GenBank/DDBJ databases">
        <title>The Genome Sequence of Oreochromis niloticus (Nile Tilapia).</title>
        <authorList>
            <consortium name="Broad Institute Genome Assembly Team"/>
            <consortium name="Broad Institute Sequencing Platform"/>
            <person name="Di Palma F."/>
            <person name="Johnson J."/>
            <person name="Lander E.S."/>
            <person name="Lindblad-Toh K."/>
        </authorList>
    </citation>
    <scope>NUCLEOTIDE SEQUENCE [LARGE SCALE GENOMIC DNA]</scope>
</reference>
<sequence>MAGLSYLVLRFSGSAGRTYGVFSKGLTRTLLIFFDLAWRLRIRFPYVYLVASMMFNVRLQAQILIPPPPCLTVGVRCLF</sequence>
<organism evidence="1 2">
    <name type="scientific">Oreochromis niloticus</name>
    <name type="common">Nile tilapia</name>
    <name type="synonym">Tilapia nilotica</name>
    <dbReference type="NCBI Taxonomy" id="8128"/>
    <lineage>
        <taxon>Eukaryota</taxon>
        <taxon>Metazoa</taxon>
        <taxon>Chordata</taxon>
        <taxon>Craniata</taxon>
        <taxon>Vertebrata</taxon>
        <taxon>Euteleostomi</taxon>
        <taxon>Actinopterygii</taxon>
        <taxon>Neopterygii</taxon>
        <taxon>Teleostei</taxon>
        <taxon>Neoteleostei</taxon>
        <taxon>Acanthomorphata</taxon>
        <taxon>Ovalentaria</taxon>
        <taxon>Cichlomorphae</taxon>
        <taxon>Cichliformes</taxon>
        <taxon>Cichlidae</taxon>
        <taxon>African cichlids</taxon>
        <taxon>Pseudocrenilabrinae</taxon>
        <taxon>Oreochromini</taxon>
        <taxon>Oreochromis</taxon>
    </lineage>
</organism>
<protein>
    <submittedName>
        <fullName evidence="1">Small integral membrane protein 10 like 2A</fullName>
    </submittedName>
</protein>
<accession>A0A669ETA4</accession>
<dbReference type="InParanoid" id="A0A669ETA4"/>
<gene>
    <name evidence="1" type="primary">SMIM10L3</name>
</gene>
<reference evidence="1" key="3">
    <citation type="submission" date="2025-09" db="UniProtKB">
        <authorList>
            <consortium name="Ensembl"/>
        </authorList>
    </citation>
    <scope>IDENTIFICATION</scope>
</reference>
<dbReference type="Ensembl" id="ENSONIT00000043280.1">
    <property type="protein sequence ID" value="ENSONIP00000075951.1"/>
    <property type="gene ID" value="ENSONIG00000039734.1"/>
</dbReference>
<dbReference type="InterPro" id="IPR029367">
    <property type="entry name" value="SMIM10"/>
</dbReference>
<dbReference type="OMA" id="AWKFRIN"/>
<keyword evidence="2" id="KW-1185">Reference proteome</keyword>
<dbReference type="PANTHER" id="PTHR34446">
    <property type="entry name" value="SMALL INTEGRAL MEMBRANE PROTEIN 10"/>
    <property type="match status" value="1"/>
</dbReference>
<evidence type="ECO:0000313" key="2">
    <source>
        <dbReference type="Proteomes" id="UP000005207"/>
    </source>
</evidence>
<dbReference type="PANTHER" id="PTHR34446:SF1">
    <property type="entry name" value="SALIVARY GLAND SPECIFIC PROTEIN SAGSIN1"/>
    <property type="match status" value="1"/>
</dbReference>
<reference evidence="1" key="2">
    <citation type="submission" date="2025-08" db="UniProtKB">
        <authorList>
            <consortium name="Ensembl"/>
        </authorList>
    </citation>
    <scope>IDENTIFICATION</scope>
</reference>
<dbReference type="Pfam" id="PF15118">
    <property type="entry name" value="DUF4560"/>
    <property type="match status" value="1"/>
</dbReference>
<evidence type="ECO:0000313" key="1">
    <source>
        <dbReference type="Ensembl" id="ENSONIP00000075951.1"/>
    </source>
</evidence>
<name>A0A669ETA4_ORENI</name>